<evidence type="ECO:0000256" key="7">
    <source>
        <dbReference type="ARBA" id="ARBA00049244"/>
    </source>
</evidence>
<evidence type="ECO:0000256" key="3">
    <source>
        <dbReference type="ARBA" id="ARBA00022695"/>
    </source>
</evidence>
<dbReference type="GO" id="GO:0003677">
    <property type="term" value="F:DNA binding"/>
    <property type="evidence" value="ECO:0007669"/>
    <property type="project" value="InterPro"/>
</dbReference>
<keyword evidence="5" id="KW-0239">DNA-directed DNA polymerase</keyword>
<organism evidence="8 9">
    <name type="scientific">Hydrogenothermus marinus</name>
    <dbReference type="NCBI Taxonomy" id="133270"/>
    <lineage>
        <taxon>Bacteria</taxon>
        <taxon>Pseudomonadati</taxon>
        <taxon>Aquificota</taxon>
        <taxon>Aquificia</taxon>
        <taxon>Aquificales</taxon>
        <taxon>Hydrogenothermaceae</taxon>
        <taxon>Hydrogenothermus</taxon>
    </lineage>
</organism>
<dbReference type="SUPFAM" id="SSF48019">
    <property type="entry name" value="post-AAA+ oligomerization domain-like"/>
    <property type="match status" value="1"/>
</dbReference>
<evidence type="ECO:0000256" key="1">
    <source>
        <dbReference type="ARBA" id="ARBA00012417"/>
    </source>
</evidence>
<evidence type="ECO:0000256" key="6">
    <source>
        <dbReference type="ARBA" id="ARBA00034754"/>
    </source>
</evidence>
<keyword evidence="9" id="KW-1185">Reference proteome</keyword>
<dbReference type="EMBL" id="REFO01000001">
    <property type="protein sequence ID" value="RMB00274.1"/>
    <property type="molecule type" value="Genomic_DNA"/>
</dbReference>
<dbReference type="Gene3D" id="1.20.272.10">
    <property type="match status" value="1"/>
</dbReference>
<dbReference type="InterPro" id="IPR005790">
    <property type="entry name" value="DNA_polIII_delta"/>
</dbReference>
<dbReference type="GO" id="GO:0003887">
    <property type="term" value="F:DNA-directed DNA polymerase activity"/>
    <property type="evidence" value="ECO:0007669"/>
    <property type="project" value="UniProtKB-KW"/>
</dbReference>
<dbReference type="InterPro" id="IPR008921">
    <property type="entry name" value="DNA_pol3_clamp-load_cplx_C"/>
</dbReference>
<feature type="non-terminal residue" evidence="8">
    <location>
        <position position="1"/>
    </location>
</feature>
<dbReference type="NCBIfam" id="TIGR01128">
    <property type="entry name" value="holA"/>
    <property type="match status" value="1"/>
</dbReference>
<dbReference type="EC" id="2.7.7.7" evidence="1"/>
<dbReference type="PANTHER" id="PTHR34388:SF1">
    <property type="entry name" value="DNA POLYMERASE III SUBUNIT DELTA"/>
    <property type="match status" value="1"/>
</dbReference>
<dbReference type="GO" id="GO:0009360">
    <property type="term" value="C:DNA polymerase III complex"/>
    <property type="evidence" value="ECO:0007669"/>
    <property type="project" value="TreeGrafter"/>
</dbReference>
<sequence>ELSVYKKLEKSGKKISVENLKYLTSKLPNNLYTAKYELEKLLTYTAEKEEIQKEDIDAVIVGKPETNIFVFQNQFLNKDIKCLKTLRILIENGQHPFEIQSFLLNLLNKILIFKTLIKNEIPKSEAFAKMKITYKPQMKVIENAAMLWSEEEIIKAIKELYETEISQKIYFEDIQKNLEEFILKLFL</sequence>
<dbReference type="GO" id="GO:0006261">
    <property type="term" value="P:DNA-templated DNA replication"/>
    <property type="evidence" value="ECO:0007669"/>
    <property type="project" value="TreeGrafter"/>
</dbReference>
<dbReference type="RefSeq" id="WP_342769292.1">
    <property type="nucleotide sequence ID" value="NZ_REFO01000001.1"/>
</dbReference>
<evidence type="ECO:0000256" key="2">
    <source>
        <dbReference type="ARBA" id="ARBA00022679"/>
    </source>
</evidence>
<comment type="caution">
    <text evidence="8">The sequence shown here is derived from an EMBL/GenBank/DDBJ whole genome shotgun (WGS) entry which is preliminary data.</text>
</comment>
<name>A0A3M0BRZ3_9AQUI</name>
<dbReference type="Gene3D" id="1.10.8.60">
    <property type="match status" value="1"/>
</dbReference>
<keyword evidence="2" id="KW-0808">Transferase</keyword>
<evidence type="ECO:0000256" key="5">
    <source>
        <dbReference type="ARBA" id="ARBA00022932"/>
    </source>
</evidence>
<dbReference type="Proteomes" id="UP000280842">
    <property type="component" value="Unassembled WGS sequence"/>
</dbReference>
<evidence type="ECO:0000313" key="9">
    <source>
        <dbReference type="Proteomes" id="UP000280842"/>
    </source>
</evidence>
<keyword evidence="3" id="KW-0548">Nucleotidyltransferase</keyword>
<evidence type="ECO:0000313" key="8">
    <source>
        <dbReference type="EMBL" id="RMB00274.1"/>
    </source>
</evidence>
<protein>
    <recommendedName>
        <fullName evidence="1">DNA-directed DNA polymerase</fullName>
        <ecNumber evidence="1">2.7.7.7</ecNumber>
    </recommendedName>
</protein>
<gene>
    <name evidence="8" type="ORF">CLV39_0016</name>
</gene>
<comment type="catalytic activity">
    <reaction evidence="7">
        <text>DNA(n) + a 2'-deoxyribonucleoside 5'-triphosphate = DNA(n+1) + diphosphate</text>
        <dbReference type="Rhea" id="RHEA:22508"/>
        <dbReference type="Rhea" id="RHEA-COMP:17339"/>
        <dbReference type="Rhea" id="RHEA-COMP:17340"/>
        <dbReference type="ChEBI" id="CHEBI:33019"/>
        <dbReference type="ChEBI" id="CHEBI:61560"/>
        <dbReference type="ChEBI" id="CHEBI:173112"/>
        <dbReference type="EC" id="2.7.7.7"/>
    </reaction>
</comment>
<comment type="similarity">
    <text evidence="6">Belongs to the DNA polymerase HolA subunit family.</text>
</comment>
<keyword evidence="4" id="KW-0235">DNA replication</keyword>
<reference evidence="8 9" key="1">
    <citation type="submission" date="2018-10" db="EMBL/GenBank/DDBJ databases">
        <title>Genomic Encyclopedia of Archaeal and Bacterial Type Strains, Phase II (KMG-II): from individual species to whole genera.</title>
        <authorList>
            <person name="Goeker M."/>
        </authorList>
    </citation>
    <scope>NUCLEOTIDE SEQUENCE [LARGE SCALE GENOMIC DNA]</scope>
    <source>
        <strain evidence="8 9">VM1</strain>
    </source>
</reference>
<proteinExistence type="inferred from homology"/>
<dbReference type="AlphaFoldDB" id="A0A3M0BRZ3"/>
<accession>A0A3M0BRZ3</accession>
<evidence type="ECO:0000256" key="4">
    <source>
        <dbReference type="ARBA" id="ARBA00022705"/>
    </source>
</evidence>
<dbReference type="PANTHER" id="PTHR34388">
    <property type="entry name" value="DNA POLYMERASE III SUBUNIT DELTA"/>
    <property type="match status" value="1"/>
</dbReference>